<organism evidence="1 2">
    <name type="scientific">Eleusine coracana subsp. coracana</name>
    <dbReference type="NCBI Taxonomy" id="191504"/>
    <lineage>
        <taxon>Eukaryota</taxon>
        <taxon>Viridiplantae</taxon>
        <taxon>Streptophyta</taxon>
        <taxon>Embryophyta</taxon>
        <taxon>Tracheophyta</taxon>
        <taxon>Spermatophyta</taxon>
        <taxon>Magnoliopsida</taxon>
        <taxon>Liliopsida</taxon>
        <taxon>Poales</taxon>
        <taxon>Poaceae</taxon>
        <taxon>PACMAD clade</taxon>
        <taxon>Chloridoideae</taxon>
        <taxon>Cynodonteae</taxon>
        <taxon>Eleusininae</taxon>
        <taxon>Eleusine</taxon>
    </lineage>
</organism>
<reference evidence="1" key="1">
    <citation type="journal article" date="2018" name="DNA Res.">
        <title>Multiple hybrid de novo genome assembly of finger millet, an orphan allotetraploid crop.</title>
        <authorList>
            <person name="Hatakeyama M."/>
            <person name="Aluri S."/>
            <person name="Balachadran M.T."/>
            <person name="Sivarajan S.R."/>
            <person name="Patrignani A."/>
            <person name="Gruter S."/>
            <person name="Poveda L."/>
            <person name="Shimizu-Inatsugi R."/>
            <person name="Baeten J."/>
            <person name="Francoijs K.J."/>
            <person name="Nataraja K.N."/>
            <person name="Reddy Y.A.N."/>
            <person name="Phadnis S."/>
            <person name="Ravikumar R.L."/>
            <person name="Schlapbach R."/>
            <person name="Sreeman S.M."/>
            <person name="Shimizu K.K."/>
        </authorList>
    </citation>
    <scope>NUCLEOTIDE SEQUENCE</scope>
</reference>
<keyword evidence="2" id="KW-1185">Reference proteome</keyword>
<proteinExistence type="predicted"/>
<evidence type="ECO:0000313" key="2">
    <source>
        <dbReference type="Proteomes" id="UP001054889"/>
    </source>
</evidence>
<comment type="caution">
    <text evidence="1">The sequence shown here is derived from an EMBL/GenBank/DDBJ whole genome shotgun (WGS) entry which is preliminary data.</text>
</comment>
<sequence>MRREGRQHGWVFAVDRSLVDPEGKSRRRAVPVEGVAAANGGFVRAPRKPTNHSKPAVGRAYKYMIGSGASSGKGMHKFKHDEVKTYYLELEDAAVDAYDMDA</sequence>
<dbReference type="Proteomes" id="UP001054889">
    <property type="component" value="Unassembled WGS sequence"/>
</dbReference>
<accession>A0AAV5C5Z6</accession>
<dbReference type="EMBL" id="BQKI01000004">
    <property type="protein sequence ID" value="GJM93585.1"/>
    <property type="molecule type" value="Genomic_DNA"/>
</dbReference>
<dbReference type="PANTHER" id="PTHR34278">
    <property type="entry name" value="PROTEIN THI031, PUTATIVE-RELATED"/>
    <property type="match status" value="1"/>
</dbReference>
<reference evidence="1" key="2">
    <citation type="submission" date="2021-12" db="EMBL/GenBank/DDBJ databases">
        <title>Resequencing data analysis of finger millet.</title>
        <authorList>
            <person name="Hatakeyama M."/>
            <person name="Aluri S."/>
            <person name="Balachadran M.T."/>
            <person name="Sivarajan S.R."/>
            <person name="Poveda L."/>
            <person name="Shimizu-Inatsugi R."/>
            <person name="Schlapbach R."/>
            <person name="Sreeman S.M."/>
            <person name="Shimizu K.K."/>
        </authorList>
    </citation>
    <scope>NUCLEOTIDE SEQUENCE</scope>
</reference>
<name>A0AAV5C5Z6_ELECO</name>
<evidence type="ECO:0000313" key="1">
    <source>
        <dbReference type="EMBL" id="GJM93585.1"/>
    </source>
</evidence>
<dbReference type="PANTHER" id="PTHR34278:SF11">
    <property type="entry name" value="OS01G0510200 PROTEIN"/>
    <property type="match status" value="1"/>
</dbReference>
<protein>
    <submittedName>
        <fullName evidence="1">Uncharacterized protein</fullName>
    </submittedName>
</protein>
<gene>
    <name evidence="1" type="primary">ga10151</name>
    <name evidence="1" type="ORF">PR202_ga10151</name>
</gene>
<dbReference type="AlphaFoldDB" id="A0AAV5C5Z6"/>